<dbReference type="InterPro" id="IPR003593">
    <property type="entry name" value="AAA+_ATPase"/>
</dbReference>
<dbReference type="InterPro" id="IPR058031">
    <property type="entry name" value="AAA_lid_NorR"/>
</dbReference>
<proteinExistence type="predicted"/>
<reference evidence="8 9" key="1">
    <citation type="submission" date="2020-04" db="EMBL/GenBank/DDBJ databases">
        <authorList>
            <person name="De Canck E."/>
        </authorList>
    </citation>
    <scope>NUCLEOTIDE SEQUENCE [LARGE SCALE GENOMIC DNA]</scope>
    <source>
        <strain evidence="8 9">LMG 3441</strain>
    </source>
</reference>
<dbReference type="Gene3D" id="3.40.50.300">
    <property type="entry name" value="P-loop containing nucleotide triphosphate hydrolases"/>
    <property type="match status" value="1"/>
</dbReference>
<dbReference type="InterPro" id="IPR029016">
    <property type="entry name" value="GAF-like_dom_sf"/>
</dbReference>
<dbReference type="SUPFAM" id="SSF46689">
    <property type="entry name" value="Homeodomain-like"/>
    <property type="match status" value="1"/>
</dbReference>
<keyword evidence="2" id="KW-0067">ATP-binding</keyword>
<dbReference type="Pfam" id="PF01590">
    <property type="entry name" value="GAF"/>
    <property type="match status" value="1"/>
</dbReference>
<dbReference type="GO" id="GO:0043565">
    <property type="term" value="F:sequence-specific DNA binding"/>
    <property type="evidence" value="ECO:0007669"/>
    <property type="project" value="InterPro"/>
</dbReference>
<dbReference type="PRINTS" id="PR01590">
    <property type="entry name" value="HTHFIS"/>
</dbReference>
<evidence type="ECO:0000313" key="9">
    <source>
        <dbReference type="Proteomes" id="UP000494269"/>
    </source>
</evidence>
<dbReference type="FunFam" id="3.40.50.300:FF:000006">
    <property type="entry name" value="DNA-binding transcriptional regulator NtrC"/>
    <property type="match status" value="1"/>
</dbReference>
<keyword evidence="5" id="KW-0804">Transcription</keyword>
<evidence type="ECO:0000256" key="2">
    <source>
        <dbReference type="ARBA" id="ARBA00022840"/>
    </source>
</evidence>
<dbReference type="InterPro" id="IPR009057">
    <property type="entry name" value="Homeodomain-like_sf"/>
</dbReference>
<keyword evidence="9" id="KW-1185">Reference proteome</keyword>
<dbReference type="PANTHER" id="PTHR32071:SF77">
    <property type="entry name" value="TRANSCRIPTIONAL REGULATORY PROTEIN"/>
    <property type="match status" value="1"/>
</dbReference>
<feature type="domain" description="Sigma-54 factor interaction" evidence="7">
    <location>
        <begin position="330"/>
        <end position="543"/>
    </location>
</feature>
<dbReference type="PANTHER" id="PTHR32071">
    <property type="entry name" value="TRANSCRIPTIONAL REGULATORY PROTEIN"/>
    <property type="match status" value="1"/>
</dbReference>
<evidence type="ECO:0000256" key="1">
    <source>
        <dbReference type="ARBA" id="ARBA00022741"/>
    </source>
</evidence>
<dbReference type="PROSITE" id="PS00675">
    <property type="entry name" value="SIGMA54_INTERACT_1"/>
    <property type="match status" value="1"/>
</dbReference>
<dbReference type="Pfam" id="PF00158">
    <property type="entry name" value="Sigma54_activat"/>
    <property type="match status" value="1"/>
</dbReference>
<evidence type="ECO:0000313" key="8">
    <source>
        <dbReference type="EMBL" id="CAB3719880.1"/>
    </source>
</evidence>
<dbReference type="InterPro" id="IPR002197">
    <property type="entry name" value="HTH_Fis"/>
</dbReference>
<name>A0A6S7AAD2_9BURK</name>
<gene>
    <name evidence="8" type="primary">acoR</name>
    <name evidence="8" type="ORF">LMG3441_03720</name>
</gene>
<dbReference type="Pfam" id="PF25601">
    <property type="entry name" value="AAA_lid_14"/>
    <property type="match status" value="1"/>
</dbReference>
<keyword evidence="3" id="KW-0805">Transcription regulation</keyword>
<dbReference type="Gene3D" id="3.30.450.40">
    <property type="match status" value="1"/>
</dbReference>
<accession>A0A6S7AAD2</accession>
<dbReference type="GO" id="GO:0005524">
    <property type="term" value="F:ATP binding"/>
    <property type="evidence" value="ECO:0007669"/>
    <property type="project" value="UniProtKB-KW"/>
</dbReference>
<evidence type="ECO:0000256" key="3">
    <source>
        <dbReference type="ARBA" id="ARBA00023015"/>
    </source>
</evidence>
<dbReference type="Gene3D" id="1.10.8.60">
    <property type="match status" value="1"/>
</dbReference>
<dbReference type="SMART" id="SM00382">
    <property type="entry name" value="AAA"/>
    <property type="match status" value="1"/>
</dbReference>
<dbReference type="EMBL" id="CADIJQ010000006">
    <property type="protein sequence ID" value="CAB3719880.1"/>
    <property type="molecule type" value="Genomic_DNA"/>
</dbReference>
<evidence type="ECO:0000256" key="4">
    <source>
        <dbReference type="ARBA" id="ARBA00023125"/>
    </source>
</evidence>
<keyword evidence="4" id="KW-0238">DNA-binding</keyword>
<dbReference type="RefSeq" id="WP_175170579.1">
    <property type="nucleotide sequence ID" value="NZ_CADIJQ010000006.1"/>
</dbReference>
<evidence type="ECO:0000259" key="7">
    <source>
        <dbReference type="PROSITE" id="PS50045"/>
    </source>
</evidence>
<dbReference type="InterPro" id="IPR027417">
    <property type="entry name" value="P-loop_NTPase"/>
</dbReference>
<dbReference type="CDD" id="cd00009">
    <property type="entry name" value="AAA"/>
    <property type="match status" value="1"/>
</dbReference>
<protein>
    <submittedName>
        <fullName evidence="8">Acetoin catabolism regulatory protein</fullName>
    </submittedName>
</protein>
<organism evidence="8 9">
    <name type="scientific">Achromobacter kerstersii</name>
    <dbReference type="NCBI Taxonomy" id="1353890"/>
    <lineage>
        <taxon>Bacteria</taxon>
        <taxon>Pseudomonadati</taxon>
        <taxon>Pseudomonadota</taxon>
        <taxon>Betaproteobacteria</taxon>
        <taxon>Burkholderiales</taxon>
        <taxon>Alcaligenaceae</taxon>
        <taxon>Achromobacter</taxon>
    </lineage>
</organism>
<dbReference type="Pfam" id="PF02954">
    <property type="entry name" value="HTH_8"/>
    <property type="match status" value="1"/>
</dbReference>
<dbReference type="SUPFAM" id="SSF55781">
    <property type="entry name" value="GAF domain-like"/>
    <property type="match status" value="1"/>
</dbReference>
<evidence type="ECO:0000256" key="6">
    <source>
        <dbReference type="SAM" id="MobiDB-lite"/>
    </source>
</evidence>
<sequence length="628" mass="66854">MATHSRQHALTQARLLFNQQGAVPGGIVAEPILRSWRRCADLGFDMRGVRRAELMTQGELREAQQRNEALRRLSEPAMSYLRREAGGSGNLVILSDAQGLVLDSDGDAGFASRASRVALMPGAPWDEAAAGTNAIGTALVEGRPITVHGAEHYFEPNRILTCAAVPITDSEGRTLGVLDLSSQARDIRPDVLELVRAAVDLIEHRLFEQAYDHHAVLRLHDHHSGLGAPGEGLLAFQGDVLIGANRRALQALGLAATALGVYRYSDVFDGALERCPDAAGRVHTRTGTSYHARLRLPRSRPPQPVAPALPSADATRPAVPSFDAATLGALARAVHLSDAGVSILLQGETGVGKEVFARQLHARGKRAAGPFVAVNCAALPESLIESELFGYEDGAFTGARRQGSKGLLRQAHGGVLFLDEIGDMPLMLQSRLLRVLQTREVSPLGAARPVPVDFALVCATHRPLAHEGADAPVRPDLYFRIAEYTVTLEPLRTRADRLELLRALWAAQGAGPVLPPPIEALLAAYPWPGNYRQLVAVLRTLHVLAGPSGVVDADMLPAELRPVTNNAHASAAAPPEGGTADLQSMTDAAVRGALAAHGGNVSRAARALGVHRSTVYRRAAALGLPRAR</sequence>
<dbReference type="AlphaFoldDB" id="A0A6S7AAD2"/>
<keyword evidence="1" id="KW-0547">Nucleotide-binding</keyword>
<dbReference type="InterPro" id="IPR025662">
    <property type="entry name" value="Sigma_54_int_dom_ATP-bd_1"/>
</dbReference>
<dbReference type="InterPro" id="IPR003018">
    <property type="entry name" value="GAF"/>
</dbReference>
<dbReference type="Gene3D" id="1.10.10.60">
    <property type="entry name" value="Homeodomain-like"/>
    <property type="match status" value="1"/>
</dbReference>
<dbReference type="PROSITE" id="PS50045">
    <property type="entry name" value="SIGMA54_INTERACT_4"/>
    <property type="match status" value="1"/>
</dbReference>
<dbReference type="SUPFAM" id="SSF52540">
    <property type="entry name" value="P-loop containing nucleoside triphosphate hydrolases"/>
    <property type="match status" value="1"/>
</dbReference>
<dbReference type="Proteomes" id="UP000494269">
    <property type="component" value="Unassembled WGS sequence"/>
</dbReference>
<feature type="region of interest" description="Disordered" evidence="6">
    <location>
        <begin position="296"/>
        <end position="316"/>
    </location>
</feature>
<dbReference type="InterPro" id="IPR002078">
    <property type="entry name" value="Sigma_54_int"/>
</dbReference>
<dbReference type="GO" id="GO:0006355">
    <property type="term" value="P:regulation of DNA-templated transcription"/>
    <property type="evidence" value="ECO:0007669"/>
    <property type="project" value="InterPro"/>
</dbReference>
<evidence type="ECO:0000256" key="5">
    <source>
        <dbReference type="ARBA" id="ARBA00023163"/>
    </source>
</evidence>